<comment type="similarity">
    <text evidence="2 10">Belongs to the mitochondrial carrier (TC 2.A.29) family.</text>
</comment>
<dbReference type="Gene3D" id="1.50.40.10">
    <property type="entry name" value="Mitochondrial carrier domain"/>
    <property type="match status" value="2"/>
</dbReference>
<sequence>MAPRDGPKPNSAGKSVLAGGIAGAIEATVMFPTEYIKTQLQLQNKSQPKYTGMFNCATVTVRENGIFGLYRGLSTLLIGSIPKSAVRFGGYEVLSSQLKDAEGKISAGNTFLCGLGAGVLEAIFAVTPMETMKTKMIHDQNAPLEQRKYRGLTHAVATVVRAEAIHKPRNKVSGCHCESDRDRFLVFHEIKKKYNDYYPNKEFGMMKSALAGAIAGGTSVLVNNPLDVVKTQMQGLDASKYKGSFDCARLLFRTHGPFFFYKGAVPRLIRVCGDAAIAFSVYGREEPLAITHHGKPKSNPNTVDVSAHLSSNLNVSHSQFTMTVPMAISYPYHTAFSWCKGNASSGGEWYGSRHNREEIKRDQGYDDNRSG</sequence>
<comment type="caution">
    <text evidence="12">The sequence shown here is derived from an EMBL/GenBank/DDBJ whole genome shotgun (WGS) entry which is preliminary data.</text>
</comment>
<evidence type="ECO:0000256" key="6">
    <source>
        <dbReference type="ARBA" id="ARBA00022989"/>
    </source>
</evidence>
<dbReference type="AlphaFoldDB" id="A0A2P6MZT9"/>
<evidence type="ECO:0000313" key="12">
    <source>
        <dbReference type="EMBL" id="PRP77232.1"/>
    </source>
</evidence>
<reference evidence="12 13" key="1">
    <citation type="journal article" date="2018" name="Genome Biol. Evol.">
        <title>Multiple Roots of Fruiting Body Formation in Amoebozoa.</title>
        <authorList>
            <person name="Hillmann F."/>
            <person name="Forbes G."/>
            <person name="Novohradska S."/>
            <person name="Ferling I."/>
            <person name="Riege K."/>
            <person name="Groth M."/>
            <person name="Westermann M."/>
            <person name="Marz M."/>
            <person name="Spaller T."/>
            <person name="Winckler T."/>
            <person name="Schaap P."/>
            <person name="Glockner G."/>
        </authorList>
    </citation>
    <scope>NUCLEOTIDE SEQUENCE [LARGE SCALE GENOMIC DNA]</scope>
    <source>
        <strain evidence="12 13">Jena</strain>
    </source>
</reference>
<dbReference type="GO" id="GO:0006843">
    <property type="term" value="P:mitochondrial citrate transmembrane transport"/>
    <property type="evidence" value="ECO:0007669"/>
    <property type="project" value="TreeGrafter"/>
</dbReference>
<dbReference type="EMBL" id="MDYQ01000273">
    <property type="protein sequence ID" value="PRP77232.1"/>
    <property type="molecule type" value="Genomic_DNA"/>
</dbReference>
<gene>
    <name evidence="12" type="ORF">PROFUN_15126</name>
</gene>
<dbReference type="InterPro" id="IPR023395">
    <property type="entry name" value="MCP_dom_sf"/>
</dbReference>
<name>A0A2P6MZT9_9EUKA</name>
<dbReference type="PANTHER" id="PTHR45788:SF4">
    <property type="entry name" value="TRICARBOXYLATE TRANSPORT PROTEIN, MITOCHONDRIAL"/>
    <property type="match status" value="1"/>
</dbReference>
<organism evidence="12 13">
    <name type="scientific">Planoprotostelium fungivorum</name>
    <dbReference type="NCBI Taxonomy" id="1890364"/>
    <lineage>
        <taxon>Eukaryota</taxon>
        <taxon>Amoebozoa</taxon>
        <taxon>Evosea</taxon>
        <taxon>Variosea</taxon>
        <taxon>Cavosteliida</taxon>
        <taxon>Cavosteliaceae</taxon>
        <taxon>Planoprotostelium</taxon>
    </lineage>
</organism>
<evidence type="ECO:0000313" key="13">
    <source>
        <dbReference type="Proteomes" id="UP000241769"/>
    </source>
</evidence>
<dbReference type="Pfam" id="PF00153">
    <property type="entry name" value="Mito_carr"/>
    <property type="match status" value="3"/>
</dbReference>
<keyword evidence="5" id="KW-0677">Repeat</keyword>
<keyword evidence="7" id="KW-0496">Mitochondrion</keyword>
<protein>
    <recommendedName>
        <fullName evidence="14">Tricarboxylate transport protein, mitochondrial</fullName>
    </recommendedName>
</protein>
<proteinExistence type="inferred from homology"/>
<dbReference type="PRINTS" id="PR00926">
    <property type="entry name" value="MITOCARRIER"/>
</dbReference>
<dbReference type="OrthoDB" id="44467at2759"/>
<evidence type="ECO:0000256" key="4">
    <source>
        <dbReference type="ARBA" id="ARBA00022692"/>
    </source>
</evidence>
<dbReference type="SUPFAM" id="SSF103506">
    <property type="entry name" value="Mitochondrial carrier"/>
    <property type="match status" value="1"/>
</dbReference>
<evidence type="ECO:0000256" key="3">
    <source>
        <dbReference type="ARBA" id="ARBA00022448"/>
    </source>
</evidence>
<keyword evidence="4 9" id="KW-0812">Transmembrane</keyword>
<evidence type="ECO:0000256" key="1">
    <source>
        <dbReference type="ARBA" id="ARBA00004225"/>
    </source>
</evidence>
<accession>A0A2P6MZT9</accession>
<evidence type="ECO:0008006" key="14">
    <source>
        <dbReference type="Google" id="ProtNLM"/>
    </source>
</evidence>
<dbReference type="InParanoid" id="A0A2P6MZT9"/>
<evidence type="ECO:0000256" key="9">
    <source>
        <dbReference type="PROSITE-ProRule" id="PRU00282"/>
    </source>
</evidence>
<dbReference type="InterPro" id="IPR018108">
    <property type="entry name" value="MCP_transmembrane"/>
</dbReference>
<dbReference type="InterPro" id="IPR002067">
    <property type="entry name" value="MCP"/>
</dbReference>
<dbReference type="PROSITE" id="PS50920">
    <property type="entry name" value="SOLCAR"/>
    <property type="match status" value="3"/>
</dbReference>
<keyword evidence="13" id="KW-1185">Reference proteome</keyword>
<evidence type="ECO:0000256" key="7">
    <source>
        <dbReference type="ARBA" id="ARBA00023128"/>
    </source>
</evidence>
<feature type="repeat" description="Solcar" evidence="9">
    <location>
        <begin position="203"/>
        <end position="288"/>
    </location>
</feature>
<evidence type="ECO:0000256" key="8">
    <source>
        <dbReference type="ARBA" id="ARBA00023136"/>
    </source>
</evidence>
<feature type="repeat" description="Solcar" evidence="9">
    <location>
        <begin position="10"/>
        <end position="97"/>
    </location>
</feature>
<keyword evidence="6" id="KW-1133">Transmembrane helix</keyword>
<dbReference type="InterPro" id="IPR049563">
    <property type="entry name" value="TXTP-like"/>
</dbReference>
<feature type="region of interest" description="Disordered" evidence="11">
    <location>
        <begin position="350"/>
        <end position="371"/>
    </location>
</feature>
<keyword evidence="8 9" id="KW-0472">Membrane</keyword>
<feature type="compositionally biased region" description="Basic and acidic residues" evidence="11">
    <location>
        <begin position="354"/>
        <end position="371"/>
    </location>
</feature>
<dbReference type="Proteomes" id="UP000241769">
    <property type="component" value="Unassembled WGS sequence"/>
</dbReference>
<dbReference type="PANTHER" id="PTHR45788">
    <property type="entry name" value="SUCCINATE/FUMARATE MITOCHONDRIAL TRANSPORTER-RELATED"/>
    <property type="match status" value="1"/>
</dbReference>
<dbReference type="GO" id="GO:0071913">
    <property type="term" value="F:citrate secondary active transmembrane transporter activity"/>
    <property type="evidence" value="ECO:0007669"/>
    <property type="project" value="TreeGrafter"/>
</dbReference>
<dbReference type="STRING" id="1890364.A0A2P6MZT9"/>
<dbReference type="GO" id="GO:0031966">
    <property type="term" value="C:mitochondrial membrane"/>
    <property type="evidence" value="ECO:0007669"/>
    <property type="project" value="UniProtKB-SubCell"/>
</dbReference>
<evidence type="ECO:0000256" key="5">
    <source>
        <dbReference type="ARBA" id="ARBA00022737"/>
    </source>
</evidence>
<evidence type="ECO:0000256" key="2">
    <source>
        <dbReference type="ARBA" id="ARBA00006375"/>
    </source>
</evidence>
<feature type="repeat" description="Solcar" evidence="9">
    <location>
        <begin position="108"/>
        <end position="196"/>
    </location>
</feature>
<evidence type="ECO:0000256" key="11">
    <source>
        <dbReference type="SAM" id="MobiDB-lite"/>
    </source>
</evidence>
<keyword evidence="3 10" id="KW-0813">Transport</keyword>
<comment type="subcellular location">
    <subcellularLocation>
        <location evidence="1">Mitochondrion membrane</location>
        <topology evidence="1">Multi-pass membrane protein</topology>
    </subcellularLocation>
</comment>
<evidence type="ECO:0000256" key="10">
    <source>
        <dbReference type="RuleBase" id="RU000488"/>
    </source>
</evidence>